<dbReference type="Gene3D" id="2.30.29.30">
    <property type="entry name" value="Pleckstrin-homology domain (PH domain)/Phosphotyrosine-binding domain (PTB)"/>
    <property type="match status" value="1"/>
</dbReference>
<keyword evidence="5" id="KW-0539">Nucleus</keyword>
<dbReference type="InterPro" id="IPR003521">
    <property type="entry name" value="ICln"/>
</dbReference>
<dbReference type="GO" id="GO:0005681">
    <property type="term" value="C:spliceosomal complex"/>
    <property type="evidence" value="ECO:0007669"/>
    <property type="project" value="TreeGrafter"/>
</dbReference>
<dbReference type="GO" id="GO:0005886">
    <property type="term" value="C:plasma membrane"/>
    <property type="evidence" value="ECO:0007669"/>
    <property type="project" value="InterPro"/>
</dbReference>
<comment type="subcellular location">
    <subcellularLocation>
        <location evidence="2">Cytoplasm</location>
    </subcellularLocation>
    <subcellularLocation>
        <location evidence="1">Nucleus</location>
    </subcellularLocation>
</comment>
<dbReference type="GO" id="GO:0005829">
    <property type="term" value="C:cytosol"/>
    <property type="evidence" value="ECO:0007669"/>
    <property type="project" value="InterPro"/>
</dbReference>
<keyword evidence="4" id="KW-0963">Cytoplasm</keyword>
<evidence type="ECO:0000256" key="4">
    <source>
        <dbReference type="ARBA" id="ARBA00022490"/>
    </source>
</evidence>
<evidence type="ECO:0000256" key="5">
    <source>
        <dbReference type="ARBA" id="ARBA00023242"/>
    </source>
</evidence>
<dbReference type="AlphaFoldDB" id="A0A4P9Z0W3"/>
<dbReference type="Proteomes" id="UP000278143">
    <property type="component" value="Unassembled WGS sequence"/>
</dbReference>
<organism evidence="7 8">
    <name type="scientific">Syncephalis pseudoplumigaleata</name>
    <dbReference type="NCBI Taxonomy" id="1712513"/>
    <lineage>
        <taxon>Eukaryota</taxon>
        <taxon>Fungi</taxon>
        <taxon>Fungi incertae sedis</taxon>
        <taxon>Zoopagomycota</taxon>
        <taxon>Zoopagomycotina</taxon>
        <taxon>Zoopagomycetes</taxon>
        <taxon>Zoopagales</taxon>
        <taxon>Piptocephalidaceae</taxon>
        <taxon>Syncephalis</taxon>
    </lineage>
</organism>
<protein>
    <submittedName>
        <fullName evidence="7">Regulator of volume decrease after cellular swelling-domain-containing protein</fullName>
    </submittedName>
</protein>
<comment type="similarity">
    <text evidence="3">Belongs to the pICln (TC 1.A.47) family.</text>
</comment>
<reference evidence="8" key="1">
    <citation type="journal article" date="2018" name="Nat. Microbiol.">
        <title>Leveraging single-cell genomics to expand the fungal tree of life.</title>
        <authorList>
            <person name="Ahrendt S.R."/>
            <person name="Quandt C.A."/>
            <person name="Ciobanu D."/>
            <person name="Clum A."/>
            <person name="Salamov A."/>
            <person name="Andreopoulos B."/>
            <person name="Cheng J.F."/>
            <person name="Woyke T."/>
            <person name="Pelin A."/>
            <person name="Henrissat B."/>
            <person name="Reynolds N.K."/>
            <person name="Benny G.L."/>
            <person name="Smith M.E."/>
            <person name="James T.Y."/>
            <person name="Grigoriev I.V."/>
        </authorList>
    </citation>
    <scope>NUCLEOTIDE SEQUENCE [LARGE SCALE GENOMIC DNA]</scope>
    <source>
        <strain evidence="8">Benny S71-1</strain>
    </source>
</reference>
<dbReference type="GO" id="GO:0045292">
    <property type="term" value="P:mRNA cis splicing, via spliceosome"/>
    <property type="evidence" value="ECO:0007669"/>
    <property type="project" value="TreeGrafter"/>
</dbReference>
<dbReference type="PANTHER" id="PTHR21399">
    <property type="entry name" value="CHLORIDE CONDUCTANCE REGULATORY PROTEIN ICLN"/>
    <property type="match status" value="1"/>
</dbReference>
<feature type="region of interest" description="Disordered" evidence="6">
    <location>
        <begin position="269"/>
        <end position="290"/>
    </location>
</feature>
<evidence type="ECO:0000256" key="1">
    <source>
        <dbReference type="ARBA" id="ARBA00004123"/>
    </source>
</evidence>
<evidence type="ECO:0000313" key="7">
    <source>
        <dbReference type="EMBL" id="RKP26103.1"/>
    </source>
</evidence>
<keyword evidence="8" id="KW-1185">Reference proteome</keyword>
<sequence length="393" mass="42339">MHRAKHSSPSLSSAAAGRLAEGQAGHVVFCIIAVATLSLSADSTPDAPARQRYTDGRNGTWPEGMLYDTCTRAATMTLTDEGGGEHLVRASRPAKYQTTTRGPMTTMPLGGTRLHDDTPVWPLLSSRTLLLPSSSSSSSCLIAFANDRTAAMSTRWIAELPELVTLARLREREGGREGLPLGAWIVRHHQPDVTVQTVPALDRPLSKGDLYVTESCLAFFSPAEGKGIAIEYPAMGIHAIARQPTDHAPCVYCQVDGRLPATTSANGAELDAEANEEQRQRQQQEEEDTVTEIRFIPDDFSTLDTVFEAISECSALHPDTDPMEAGGDDDALVDGQYYTGELDPQELSEANQAALAYLDSIVDAAPVSETHASSDEHIDKDEGQFADADEENA</sequence>
<dbReference type="InterPro" id="IPR039924">
    <property type="entry name" value="ICln/Lot5/Saf5"/>
</dbReference>
<dbReference type="OrthoDB" id="19714at2759"/>
<dbReference type="GO" id="GO:0034715">
    <property type="term" value="C:pICln-Sm protein complex"/>
    <property type="evidence" value="ECO:0007669"/>
    <property type="project" value="InterPro"/>
</dbReference>
<dbReference type="EMBL" id="KZ989514">
    <property type="protein sequence ID" value="RKP26103.1"/>
    <property type="molecule type" value="Genomic_DNA"/>
</dbReference>
<dbReference type="InterPro" id="IPR011993">
    <property type="entry name" value="PH-like_dom_sf"/>
</dbReference>
<feature type="region of interest" description="Disordered" evidence="6">
    <location>
        <begin position="367"/>
        <end position="393"/>
    </location>
</feature>
<evidence type="ECO:0000313" key="8">
    <source>
        <dbReference type="Proteomes" id="UP000278143"/>
    </source>
</evidence>
<dbReference type="PANTHER" id="PTHR21399:SF0">
    <property type="entry name" value="METHYLOSOME SUBUNIT PICLN"/>
    <property type="match status" value="1"/>
</dbReference>
<name>A0A4P9Z0W3_9FUNG</name>
<dbReference type="GO" id="GO:0034709">
    <property type="term" value="C:methylosome"/>
    <property type="evidence" value="ECO:0007669"/>
    <property type="project" value="InterPro"/>
</dbReference>
<evidence type="ECO:0000256" key="2">
    <source>
        <dbReference type="ARBA" id="ARBA00004496"/>
    </source>
</evidence>
<gene>
    <name evidence="7" type="ORF">SYNPS1DRAFT_28186</name>
</gene>
<accession>A0A4P9Z0W3</accession>
<dbReference type="Pfam" id="PF03517">
    <property type="entry name" value="Voldacs"/>
    <property type="match status" value="1"/>
</dbReference>
<evidence type="ECO:0000256" key="3">
    <source>
        <dbReference type="ARBA" id="ARBA00007054"/>
    </source>
</evidence>
<evidence type="ECO:0000256" key="6">
    <source>
        <dbReference type="SAM" id="MobiDB-lite"/>
    </source>
</evidence>
<dbReference type="GO" id="GO:0006821">
    <property type="term" value="P:chloride transport"/>
    <property type="evidence" value="ECO:0007669"/>
    <property type="project" value="InterPro"/>
</dbReference>
<dbReference type="GO" id="GO:0000387">
    <property type="term" value="P:spliceosomal snRNP assembly"/>
    <property type="evidence" value="ECO:0007669"/>
    <property type="project" value="InterPro"/>
</dbReference>
<dbReference type="PRINTS" id="PR01348">
    <property type="entry name" value="ICLNCHANNEL"/>
</dbReference>
<feature type="compositionally biased region" description="Basic and acidic residues" evidence="6">
    <location>
        <begin position="372"/>
        <end position="383"/>
    </location>
</feature>
<dbReference type="GO" id="GO:0006884">
    <property type="term" value="P:cell volume homeostasis"/>
    <property type="evidence" value="ECO:0007669"/>
    <property type="project" value="InterPro"/>
</dbReference>
<feature type="region of interest" description="Disordered" evidence="6">
    <location>
        <begin position="89"/>
        <end position="112"/>
    </location>
</feature>
<proteinExistence type="inferred from homology"/>